<dbReference type="InterPro" id="IPR011583">
    <property type="entry name" value="Chitinase_II/V-like_cat"/>
</dbReference>
<dbReference type="GO" id="GO:0006032">
    <property type="term" value="P:chitin catabolic process"/>
    <property type="evidence" value="ECO:0000318"/>
    <property type="project" value="GO_Central"/>
</dbReference>
<dbReference type="Gene3D" id="3.20.20.80">
    <property type="entry name" value="Glycosidases"/>
    <property type="match status" value="1"/>
</dbReference>
<dbReference type="SUPFAM" id="SSF51445">
    <property type="entry name" value="(Trans)glycosidases"/>
    <property type="match status" value="1"/>
</dbReference>
<dbReference type="HOGENOM" id="CLU_002833_3_0_1"/>
<dbReference type="GO" id="GO:0008061">
    <property type="term" value="F:chitin binding"/>
    <property type="evidence" value="ECO:0007669"/>
    <property type="project" value="InterPro"/>
</dbReference>
<keyword evidence="5" id="KW-1185">Reference proteome</keyword>
<evidence type="ECO:0000313" key="3">
    <source>
        <dbReference type="EMBL" id="EEC15275.1"/>
    </source>
</evidence>
<dbReference type="AlphaFoldDB" id="B7Q8V3"/>
<dbReference type="EMBL" id="DS886161">
    <property type="protein sequence ID" value="EEC15275.1"/>
    <property type="molecule type" value="Genomic_DNA"/>
</dbReference>
<dbReference type="OrthoDB" id="6498521at2759"/>
<evidence type="ECO:0000259" key="2">
    <source>
        <dbReference type="PROSITE" id="PS51910"/>
    </source>
</evidence>
<dbReference type="FunFam" id="3.10.50.10:FF:000001">
    <property type="entry name" value="Chitinase 3-like 1"/>
    <property type="match status" value="1"/>
</dbReference>
<feature type="domain" description="GH18" evidence="2">
    <location>
        <begin position="1"/>
        <end position="337"/>
    </location>
</feature>
<dbReference type="InterPro" id="IPR001223">
    <property type="entry name" value="Glyco_hydro18_cat"/>
</dbReference>
<dbReference type="PaxDb" id="6945-B7Q8V3"/>
<dbReference type="EC" id="3.2.1.14" evidence="3"/>
<evidence type="ECO:0000313" key="4">
    <source>
        <dbReference type="EnsemblMetazoa" id="ISCW010797-PA"/>
    </source>
</evidence>
<dbReference type="InterPro" id="IPR050314">
    <property type="entry name" value="Glycosyl_Hydrlase_18"/>
</dbReference>
<dbReference type="SUPFAM" id="SSF54556">
    <property type="entry name" value="Chitinase insertion domain"/>
    <property type="match status" value="1"/>
</dbReference>
<dbReference type="Pfam" id="PF00704">
    <property type="entry name" value="Glyco_hydro_18"/>
    <property type="match status" value="1"/>
</dbReference>
<dbReference type="InParanoid" id="B7Q8V3"/>
<dbReference type="VEuPathDB" id="VectorBase:ISCP_021952"/>
<dbReference type="PANTHER" id="PTHR11177">
    <property type="entry name" value="CHITINASE"/>
    <property type="match status" value="1"/>
</dbReference>
<evidence type="ECO:0000256" key="1">
    <source>
        <dbReference type="ARBA" id="ARBA00023157"/>
    </source>
</evidence>
<reference evidence="4" key="2">
    <citation type="submission" date="2020-05" db="UniProtKB">
        <authorList>
            <consortium name="EnsemblMetazoa"/>
        </authorList>
    </citation>
    <scope>IDENTIFICATION</scope>
    <source>
        <strain evidence="4">wikel</strain>
    </source>
</reference>
<protein>
    <submittedName>
        <fullName evidence="3 4">Chitinase, putative</fullName>
        <ecNumber evidence="3">3.2.1.14</ecNumber>
    </submittedName>
</protein>
<dbReference type="Proteomes" id="UP000001555">
    <property type="component" value="Unassembled WGS sequence"/>
</dbReference>
<dbReference type="PROSITE" id="PS51910">
    <property type="entry name" value="GH18_2"/>
    <property type="match status" value="1"/>
</dbReference>
<keyword evidence="1" id="KW-1015">Disulfide bond</keyword>
<keyword evidence="3" id="KW-0326">Glycosidase</keyword>
<dbReference type="STRING" id="6945.B7Q8V3"/>
<keyword evidence="3" id="KW-0378">Hydrolase</keyword>
<dbReference type="FunFam" id="3.20.20.80:FF:000149">
    <property type="entry name" value="Chitinase, putative"/>
    <property type="match status" value="1"/>
</dbReference>
<dbReference type="GO" id="GO:0005576">
    <property type="term" value="C:extracellular region"/>
    <property type="evidence" value="ECO:0000318"/>
    <property type="project" value="GO_Central"/>
</dbReference>
<dbReference type="EnsemblMetazoa" id="ISCW010797-RA">
    <property type="protein sequence ID" value="ISCW010797-PA"/>
    <property type="gene ID" value="ISCW010797"/>
</dbReference>
<dbReference type="VEuPathDB" id="VectorBase:ISCW010797"/>
<dbReference type="InterPro" id="IPR029070">
    <property type="entry name" value="Chitinase_insertion_sf"/>
</dbReference>
<dbReference type="SMART" id="SM00636">
    <property type="entry name" value="Glyco_18"/>
    <property type="match status" value="1"/>
</dbReference>
<dbReference type="InterPro" id="IPR017853">
    <property type="entry name" value="GH"/>
</dbReference>
<dbReference type="GO" id="GO:0004568">
    <property type="term" value="F:chitinase activity"/>
    <property type="evidence" value="ECO:0000318"/>
    <property type="project" value="GO_Central"/>
</dbReference>
<dbReference type="GO" id="GO:0005975">
    <property type="term" value="P:carbohydrate metabolic process"/>
    <property type="evidence" value="ECO:0007669"/>
    <property type="project" value="InterPro"/>
</dbReference>
<gene>
    <name evidence="3" type="ORF">IscW_ISCW010797</name>
</gene>
<name>B7Q8V3_IXOSC</name>
<dbReference type="VEuPathDB" id="VectorBase:ISCI010797"/>
<dbReference type="GO" id="GO:0008843">
    <property type="term" value="F:endochitinase activity"/>
    <property type="evidence" value="ECO:0007669"/>
    <property type="project" value="UniProtKB-EC"/>
</dbReference>
<dbReference type="PANTHER" id="PTHR11177:SF144">
    <property type="entry name" value="CHITINASE 5"/>
    <property type="match status" value="1"/>
</dbReference>
<dbReference type="EMBL" id="ABJB010126430">
    <property type="status" value="NOT_ANNOTATED_CDS"/>
    <property type="molecule type" value="Genomic_DNA"/>
</dbReference>
<sequence>MSFRTGHVPVSFCTHAVYASVGISDDLELIAKEPEFDIVQGGLTKFAALKKTHPHLTVLAAIGEDMKDSRAFKMISKNAEDRKTFAKNVQFWLNRFSYDGIVVHWKQYHQSQAAHYQDELNRIVATLRQTLGSTRRIYIGVPDDQEIAHFNLVTLFQSVDQFFVLPYWMLQEDGRTVMNKTKMTAFPHPLDDVLRTKHSLVSAGKGAFFHKFCFVFSIAGRSYTLADGNHYEINSNALGPGKPGPFTGTPGLLAFYEICNRTWTTRGKGTYGSYAVEDDQWIGYLDAPSLERVLRMVLWKHKAACVGIWDVSLDDFRGVCGDPFPLTKVIAGWHDRSVV</sequence>
<reference evidence="3 5" key="1">
    <citation type="submission" date="2008-03" db="EMBL/GenBank/DDBJ databases">
        <title>Annotation of Ixodes scapularis.</title>
        <authorList>
            <consortium name="Ixodes scapularis Genome Project Consortium"/>
            <person name="Caler E."/>
            <person name="Hannick L.I."/>
            <person name="Bidwell S."/>
            <person name="Joardar V."/>
            <person name="Thiagarajan M."/>
            <person name="Amedeo P."/>
            <person name="Galinsky K.J."/>
            <person name="Schobel S."/>
            <person name="Inman J."/>
            <person name="Hostetler J."/>
            <person name="Miller J."/>
            <person name="Hammond M."/>
            <person name="Megy K."/>
            <person name="Lawson D."/>
            <person name="Kodira C."/>
            <person name="Sutton G."/>
            <person name="Meyer J."/>
            <person name="Hill C.A."/>
            <person name="Birren B."/>
            <person name="Nene V."/>
            <person name="Collins F."/>
            <person name="Alarcon-Chaidez F."/>
            <person name="Wikel S."/>
            <person name="Strausberg R."/>
        </authorList>
    </citation>
    <scope>NUCLEOTIDE SEQUENCE [LARGE SCALE GENOMIC DNA]</scope>
    <source>
        <strain evidence="5">Wikel</strain>
        <strain evidence="3">Wikel colony</strain>
    </source>
</reference>
<organism>
    <name type="scientific">Ixodes scapularis</name>
    <name type="common">Black-legged tick</name>
    <name type="synonym">Deer tick</name>
    <dbReference type="NCBI Taxonomy" id="6945"/>
    <lineage>
        <taxon>Eukaryota</taxon>
        <taxon>Metazoa</taxon>
        <taxon>Ecdysozoa</taxon>
        <taxon>Arthropoda</taxon>
        <taxon>Chelicerata</taxon>
        <taxon>Arachnida</taxon>
        <taxon>Acari</taxon>
        <taxon>Parasitiformes</taxon>
        <taxon>Ixodida</taxon>
        <taxon>Ixodoidea</taxon>
        <taxon>Ixodidae</taxon>
        <taxon>Ixodinae</taxon>
        <taxon>Ixodes</taxon>
    </lineage>
</organism>
<dbReference type="Gene3D" id="3.10.50.10">
    <property type="match status" value="1"/>
</dbReference>
<evidence type="ECO:0000313" key="5">
    <source>
        <dbReference type="Proteomes" id="UP000001555"/>
    </source>
</evidence>
<accession>B7Q8V3</accession>
<proteinExistence type="predicted"/>